<name>A0A5C1ND50_9GAMM</name>
<gene>
    <name evidence="1" type="ORF">E4T21_04545</name>
</gene>
<dbReference type="Proteomes" id="UP000324285">
    <property type="component" value="Chromosome"/>
</dbReference>
<dbReference type="AlphaFoldDB" id="A0A5C1ND50"/>
<sequence length="140" mass="15673">MDPIDLFEKDIMEILSELRESGGVVEYSQVEGDEFLKFPENGFYLHSKNGTGKISDCRIYFEGRDEYFPAKISTRGEFGELSTLDDFEAKLGSPIKEVRAVKIPGASPTLPGKVFEYDGKKITVYSSDGSSVSYIHIKQI</sequence>
<dbReference type="RefSeq" id="WP_149283915.1">
    <property type="nucleotide sequence ID" value="NZ_CP038437.2"/>
</dbReference>
<evidence type="ECO:0000313" key="1">
    <source>
        <dbReference type="EMBL" id="QEM80901.1"/>
    </source>
</evidence>
<dbReference type="EMBL" id="CP038437">
    <property type="protein sequence ID" value="QEM80901.1"/>
    <property type="molecule type" value="Genomic_DNA"/>
</dbReference>
<proteinExistence type="predicted"/>
<accession>A0A5C1ND50</accession>
<reference evidence="1" key="1">
    <citation type="submission" date="2021-02" db="EMBL/GenBank/DDBJ databases">
        <title>Strain Y2R2, a novel species of the genus Halomonas.</title>
        <authorList>
            <person name="Huang H."/>
        </authorList>
    </citation>
    <scope>NUCLEOTIDE SEQUENCE</scope>
    <source>
        <strain evidence="1">Y2R2</strain>
    </source>
</reference>
<keyword evidence="2" id="KW-1185">Reference proteome</keyword>
<organism evidence="1 2">
    <name type="scientific">Halomonas binhaiensis</name>
    <dbReference type="NCBI Taxonomy" id="2562282"/>
    <lineage>
        <taxon>Bacteria</taxon>
        <taxon>Pseudomonadati</taxon>
        <taxon>Pseudomonadota</taxon>
        <taxon>Gammaproteobacteria</taxon>
        <taxon>Oceanospirillales</taxon>
        <taxon>Halomonadaceae</taxon>
        <taxon>Halomonas</taxon>
    </lineage>
</organism>
<dbReference type="KEGG" id="hbh:E4T21_04545"/>
<evidence type="ECO:0000313" key="2">
    <source>
        <dbReference type="Proteomes" id="UP000324285"/>
    </source>
</evidence>
<dbReference type="OrthoDB" id="6895661at2"/>
<protein>
    <submittedName>
        <fullName evidence="1">Uncharacterized protein</fullName>
    </submittedName>
</protein>